<organism evidence="7 8">
    <name type="scientific">Blastococcus carthaginiensis</name>
    <dbReference type="NCBI Taxonomy" id="3050034"/>
    <lineage>
        <taxon>Bacteria</taxon>
        <taxon>Bacillati</taxon>
        <taxon>Actinomycetota</taxon>
        <taxon>Actinomycetes</taxon>
        <taxon>Geodermatophilales</taxon>
        <taxon>Geodermatophilaceae</taxon>
        <taxon>Blastococcus</taxon>
    </lineage>
</organism>
<keyword evidence="2" id="KW-0479">Metal-binding</keyword>
<dbReference type="Gene3D" id="3.90.180.10">
    <property type="entry name" value="Medium-chain alcohol dehydrogenases, catalytic domain"/>
    <property type="match status" value="1"/>
</dbReference>
<proteinExistence type="predicted"/>
<evidence type="ECO:0000256" key="4">
    <source>
        <dbReference type="ARBA" id="ARBA00023002"/>
    </source>
</evidence>
<comment type="caution">
    <text evidence="7">The sequence shown here is derived from an EMBL/GenBank/DDBJ whole genome shotgun (WGS) entry which is preliminary data.</text>
</comment>
<dbReference type="InterPro" id="IPR013154">
    <property type="entry name" value="ADH-like_N"/>
</dbReference>
<protein>
    <submittedName>
        <fullName evidence="7">Alcohol dehydrogenase catalytic domain-containing protein</fullName>
    </submittedName>
</protein>
<evidence type="ECO:0000259" key="6">
    <source>
        <dbReference type="Pfam" id="PF08240"/>
    </source>
</evidence>
<feature type="domain" description="Alcohol dehydrogenase-like N-terminal" evidence="6">
    <location>
        <begin position="25"/>
        <end position="124"/>
    </location>
</feature>
<dbReference type="InterPro" id="IPR011032">
    <property type="entry name" value="GroES-like_sf"/>
</dbReference>
<gene>
    <name evidence="7" type="ORF">QOZ88_03045</name>
</gene>
<evidence type="ECO:0000256" key="2">
    <source>
        <dbReference type="ARBA" id="ARBA00022723"/>
    </source>
</evidence>
<dbReference type="InterPro" id="IPR002328">
    <property type="entry name" value="ADH_Zn_CS"/>
</dbReference>
<dbReference type="PROSITE" id="PS00059">
    <property type="entry name" value="ADH_ZINC"/>
    <property type="match status" value="1"/>
</dbReference>
<dbReference type="EMBL" id="JASNFN010000002">
    <property type="protein sequence ID" value="MDP5181602.1"/>
    <property type="molecule type" value="Genomic_DNA"/>
</dbReference>
<evidence type="ECO:0000256" key="5">
    <source>
        <dbReference type="SAM" id="MobiDB-lite"/>
    </source>
</evidence>
<evidence type="ECO:0000313" key="7">
    <source>
        <dbReference type="EMBL" id="MDP5181602.1"/>
    </source>
</evidence>
<comment type="cofactor">
    <cofactor evidence="1">
        <name>Zn(2+)</name>
        <dbReference type="ChEBI" id="CHEBI:29105"/>
    </cofactor>
</comment>
<reference evidence="8" key="1">
    <citation type="submission" date="2023-05" db="EMBL/GenBank/DDBJ databases">
        <title>Draft genome of Pseudofrankia sp. BMG5.37.</title>
        <authorList>
            <person name="Gtari M."/>
            <person name="Ghodhbane F."/>
            <person name="Sbissi I."/>
        </authorList>
    </citation>
    <scope>NUCLEOTIDE SEQUENCE [LARGE SCALE GENOMIC DNA]</scope>
    <source>
        <strain evidence="8">BMG 814</strain>
    </source>
</reference>
<accession>A0ABT9I8R1</accession>
<dbReference type="SUPFAM" id="SSF50129">
    <property type="entry name" value="GroES-like"/>
    <property type="match status" value="1"/>
</dbReference>
<sequence length="146" mass="15379">MRGAVLHAPGDVRIEDLDDPSIVEPTDAIIRVSATCVCGSDLWPYRGINEVTGPFPIGHEYCGVVEDVGSEVTSLRPGQFVIRSFIASDGTCPHCRAGYQSACAHRGGIQGAQAELLRVPHADGTLVPTADRRPPTGPAPSSCRAC</sequence>
<dbReference type="PANTHER" id="PTHR42813:SF2">
    <property type="entry name" value="DEHYDROGENASE, ZINC-CONTAINING, PUTATIVE (AFU_ORTHOLOGUE AFUA_2G02810)-RELATED"/>
    <property type="match status" value="1"/>
</dbReference>
<keyword evidence="8" id="KW-1185">Reference proteome</keyword>
<keyword evidence="3" id="KW-0862">Zinc</keyword>
<evidence type="ECO:0000313" key="8">
    <source>
        <dbReference type="Proteomes" id="UP001233673"/>
    </source>
</evidence>
<keyword evidence="4" id="KW-0560">Oxidoreductase</keyword>
<evidence type="ECO:0000256" key="3">
    <source>
        <dbReference type="ARBA" id="ARBA00022833"/>
    </source>
</evidence>
<dbReference type="PANTHER" id="PTHR42813">
    <property type="entry name" value="ZINC-TYPE ALCOHOL DEHYDROGENASE-LIKE"/>
    <property type="match status" value="1"/>
</dbReference>
<dbReference type="RefSeq" id="WP_305998320.1">
    <property type="nucleotide sequence ID" value="NZ_JASNFN010000002.1"/>
</dbReference>
<feature type="region of interest" description="Disordered" evidence="5">
    <location>
        <begin position="124"/>
        <end position="146"/>
    </location>
</feature>
<dbReference type="Proteomes" id="UP001233673">
    <property type="component" value="Unassembled WGS sequence"/>
</dbReference>
<name>A0ABT9I8R1_9ACTN</name>
<dbReference type="Pfam" id="PF08240">
    <property type="entry name" value="ADH_N"/>
    <property type="match status" value="1"/>
</dbReference>
<evidence type="ECO:0000256" key="1">
    <source>
        <dbReference type="ARBA" id="ARBA00001947"/>
    </source>
</evidence>